<keyword evidence="2" id="KW-0819">tRNA processing</keyword>
<accession>A0A9P0QU96</accession>
<evidence type="ECO:0000256" key="1">
    <source>
        <dbReference type="ARBA" id="ARBA00004123"/>
    </source>
</evidence>
<evidence type="ECO:0000259" key="4">
    <source>
        <dbReference type="Pfam" id="PF06978"/>
    </source>
</evidence>
<dbReference type="GO" id="GO:0001682">
    <property type="term" value="P:tRNA 5'-leader removal"/>
    <property type="evidence" value="ECO:0007669"/>
    <property type="project" value="InterPro"/>
</dbReference>
<dbReference type="Pfam" id="PF08170">
    <property type="entry name" value="POPLD"/>
    <property type="match status" value="1"/>
</dbReference>
<dbReference type="PANTHER" id="PTHR22731">
    <property type="entry name" value="RIBONUCLEASES P/MRP PROTEIN SUBUNIT POP1"/>
    <property type="match status" value="1"/>
</dbReference>
<dbReference type="EMBL" id="CAKXYY010000019">
    <property type="protein sequence ID" value="CAH2354915.1"/>
    <property type="molecule type" value="Genomic_DNA"/>
</dbReference>
<dbReference type="Pfam" id="PF06978">
    <property type="entry name" value="POP1_N"/>
    <property type="match status" value="1"/>
</dbReference>
<dbReference type="Proteomes" id="UP000837801">
    <property type="component" value="Unassembled WGS sequence"/>
</dbReference>
<dbReference type="InterPro" id="IPR039182">
    <property type="entry name" value="Pop1"/>
</dbReference>
<comment type="caution">
    <text evidence="6">The sequence shown here is derived from an EMBL/GenBank/DDBJ whole genome shotgun (WGS) entry which is preliminary data.</text>
</comment>
<evidence type="ECO:0000313" key="7">
    <source>
        <dbReference type="Proteomes" id="UP000837801"/>
    </source>
</evidence>
<comment type="subcellular location">
    <subcellularLocation>
        <location evidence="1">Nucleus</location>
    </subcellularLocation>
</comment>
<dbReference type="GO" id="GO:0005655">
    <property type="term" value="C:nucleolar ribonuclease P complex"/>
    <property type="evidence" value="ECO:0007669"/>
    <property type="project" value="InterPro"/>
</dbReference>
<dbReference type="InterPro" id="IPR012590">
    <property type="entry name" value="POPLD_dom"/>
</dbReference>
<reference evidence="6" key="1">
    <citation type="submission" date="2022-03" db="EMBL/GenBank/DDBJ databases">
        <authorList>
            <person name="Legras J.-L."/>
            <person name="Devillers H."/>
            <person name="Grondin C."/>
        </authorList>
    </citation>
    <scope>NUCLEOTIDE SEQUENCE</scope>
    <source>
        <strain evidence="6">CLIB 1423</strain>
    </source>
</reference>
<evidence type="ECO:0000259" key="5">
    <source>
        <dbReference type="Pfam" id="PF08170"/>
    </source>
</evidence>
<sequence>MAGEKGVPNVKKAKLYNSRTIRTDLTDSAYKEGKLSVPEFLNSREFEIHSLEKAKLKAKYAGSNRCFQSLPRTLRRRTASHNVKRIPKRLRNRAINEMQNSVNGIPPKPKLPRGRALYKLKMASKLLKLASRIKELRGIPSVLNQDGLKLRSRIKLLKTQKRELQQGKGEEAKSSATSLLNNKMGSYDNSGVNGFAPIPRGNIKYTKRQREYVWLPTHVWHVKRAHMIKRFGYQIPYSPTQKCFKSINRASKQDAICFDTSYYDSMIVHISSTEQRDYVLKNVTKFKNRLVPQQFLSGKKTYDDWIYLKDSVVGKGLIFIYQNKILIRLHPSLYSEYFEYVKELLNGEGEVHDCRYSLGSLELSGPGALYSLSKILHKDKSAEKDTSATANWFQLAAQSDSNNTIPVGTTFAINVQDPRLWSKPTAPPKSFSEGKTINDLLVNLSTIPTVDDSALLKLFDNSRRYETYKDQLTIKELSKRNNIGETKRETTSSSSIPLLITKLKSSNNWTVILPWFWVLPFWIELVKVTDLKFGGVSQLHQINYENGKSTFPIDYPFLKDGYLESEFNIAENTKKYNKKPSSHKIDLEGSEHGNFHGSDWRFLQLATYGCEIIRRGNPQDNIHPNSAFGTFMDSKLQLKATSDLLQLIKYAKEVDEEKRLRGELVSLPIILSSKKIVDNLQSMALTPTMKFPPLPVVQVKITLIGKGNPINNARIYASSQKSGEGDIKVENLIGFVTSGTFNLNLGRGTCIGCISAYSAIASGKRLIIVKNIGHTVPMMATWECI</sequence>
<dbReference type="InterPro" id="IPR009723">
    <property type="entry name" value="Pop1_N"/>
</dbReference>
<dbReference type="PANTHER" id="PTHR22731:SF3">
    <property type="entry name" value="RIBONUCLEASES P_MRP PROTEIN SUBUNIT POP1"/>
    <property type="match status" value="1"/>
</dbReference>
<keyword evidence="3" id="KW-0539">Nucleus</keyword>
<evidence type="ECO:0000256" key="2">
    <source>
        <dbReference type="ARBA" id="ARBA00022694"/>
    </source>
</evidence>
<dbReference type="OrthoDB" id="442863at2759"/>
<protein>
    <submittedName>
        <fullName evidence="6">Ribonucleases P/MRP protein subunit Pop1p</fullName>
    </submittedName>
</protein>
<evidence type="ECO:0000313" key="6">
    <source>
        <dbReference type="EMBL" id="CAH2354915.1"/>
    </source>
</evidence>
<feature type="domain" description="POPLD" evidence="5">
    <location>
        <begin position="508"/>
        <end position="600"/>
    </location>
</feature>
<proteinExistence type="predicted"/>
<name>A0A9P0QU96_9ASCO</name>
<dbReference type="AlphaFoldDB" id="A0A9P0QU96"/>
<organism evidence="6 7">
    <name type="scientific">[Candida] railenensis</name>
    <dbReference type="NCBI Taxonomy" id="45579"/>
    <lineage>
        <taxon>Eukaryota</taxon>
        <taxon>Fungi</taxon>
        <taxon>Dikarya</taxon>
        <taxon>Ascomycota</taxon>
        <taxon>Saccharomycotina</taxon>
        <taxon>Pichiomycetes</taxon>
        <taxon>Debaryomycetaceae</taxon>
        <taxon>Kurtzmaniella</taxon>
    </lineage>
</organism>
<keyword evidence="7" id="KW-1185">Reference proteome</keyword>
<gene>
    <name evidence="6" type="ORF">CLIB1423_19S02498</name>
</gene>
<evidence type="ECO:0000256" key="3">
    <source>
        <dbReference type="ARBA" id="ARBA00023242"/>
    </source>
</evidence>
<dbReference type="GO" id="GO:0000172">
    <property type="term" value="C:ribonuclease MRP complex"/>
    <property type="evidence" value="ECO:0007669"/>
    <property type="project" value="InterPro"/>
</dbReference>
<feature type="domain" description="Pop1 N-terminal" evidence="4">
    <location>
        <begin position="40"/>
        <end position="269"/>
    </location>
</feature>